<protein>
    <recommendedName>
        <fullName evidence="2">alpha-L-rhamnosidase</fullName>
        <ecNumber evidence="2">3.2.1.40</ecNumber>
    </recommendedName>
</protein>
<dbReference type="EMBL" id="CAUYUJ010017196">
    <property type="protein sequence ID" value="CAK0872756.1"/>
    <property type="molecule type" value="Genomic_DNA"/>
</dbReference>
<dbReference type="Pfam" id="PF05592">
    <property type="entry name" value="Bac_rhamnosid"/>
    <property type="match status" value="1"/>
</dbReference>
<comment type="caution">
    <text evidence="6">The sequence shown here is derived from an EMBL/GenBank/DDBJ whole genome shotgun (WGS) entry which is preliminary data.</text>
</comment>
<reference evidence="6" key="1">
    <citation type="submission" date="2023-10" db="EMBL/GenBank/DDBJ databases">
        <authorList>
            <person name="Chen Y."/>
            <person name="Shah S."/>
            <person name="Dougan E. K."/>
            <person name="Thang M."/>
            <person name="Chan C."/>
        </authorList>
    </citation>
    <scope>NUCLEOTIDE SEQUENCE [LARGE SCALE GENOMIC DNA]</scope>
</reference>
<feature type="non-terminal residue" evidence="6">
    <location>
        <position position="665"/>
    </location>
</feature>
<dbReference type="EC" id="3.2.1.40" evidence="2"/>
<dbReference type="Pfam" id="PF17389">
    <property type="entry name" value="Bac_rhamnosid6H"/>
    <property type="match status" value="1"/>
</dbReference>
<dbReference type="InterPro" id="IPR008902">
    <property type="entry name" value="Rhamnosid_concanavalin"/>
</dbReference>
<dbReference type="PANTHER" id="PTHR33307:SF6">
    <property type="entry name" value="ALPHA-RHAMNOSIDASE (EUROFUNG)-RELATED"/>
    <property type="match status" value="1"/>
</dbReference>
<evidence type="ECO:0000313" key="6">
    <source>
        <dbReference type="EMBL" id="CAK0872756.1"/>
    </source>
</evidence>
<gene>
    <name evidence="6" type="ORF">PCOR1329_LOCUS58131</name>
</gene>
<sequence length="665" mass="71590">MASWPLLVSDQIVRSPDPELDLPGLQPGRYRWGVQWWSDDSFGARSAEAESEVLVAPRADVWDGVPWLGAHGSNEFRLEAHVPAAGDAELLVATLGFGYAQINGHEVSRDVLGYSGWTVTEKRVLYRSYNVTGLLGSDGLAEIFVVLGCGYRCDGSGKLRFPGRPPPAHDAIPKVLRLQLRVGGKLAVHSGSPGWQSRRGPIVDDSVYDGETYHQMAATDWTGAAALPLGRGPAGAMVPASFPGVQITQVDAPVAVSEPSRGVFVVDFGSNVAGVCRISIPSAATVVLRHGEVLQHSSMPAAPVPRRGRVYFGNLRTATATDTVVTAGPLEDWWPRFTYHGFRYVEVTGFPGTLTAANISRLRLSTALESKVQATFGDEVLQAIHEGSRGSQLSNLVQLPTDCPQRDERLGWLGDVSLSAESMFLHFDYAGMATAFADSMIDAMGEDGSLPDIVPCGPRCPARPGDSSWQAAFLEILTQVWKVDGDLEPARARWSAIFRHVASIEAEFSRRQTLKQWPEYYGDWCPPPHTPGGLGGQEVASHGFAAAFSAARTVQQAADLAGALGLEAQANLSALACRMREDFHASFFDPATSSYDTGTMLSYVLPLALGAVPQDVDAVVFQGLLDHIASKNGTWSGGIINNRFLFDLLADRGHADLALAMLQRR</sequence>
<dbReference type="Proteomes" id="UP001189429">
    <property type="component" value="Unassembled WGS sequence"/>
</dbReference>
<dbReference type="Gene3D" id="1.50.10.10">
    <property type="match status" value="1"/>
</dbReference>
<evidence type="ECO:0000259" key="4">
    <source>
        <dbReference type="Pfam" id="PF08531"/>
    </source>
</evidence>
<dbReference type="InterPro" id="IPR016007">
    <property type="entry name" value="Alpha_rhamnosid"/>
</dbReference>
<feature type="domain" description="Alpha-L-rhamnosidase six-hairpin glycosidase" evidence="5">
    <location>
        <begin position="378"/>
        <end position="665"/>
    </location>
</feature>
<evidence type="ECO:0000256" key="1">
    <source>
        <dbReference type="ARBA" id="ARBA00001445"/>
    </source>
</evidence>
<dbReference type="PANTHER" id="PTHR33307">
    <property type="entry name" value="ALPHA-RHAMNOSIDASE (EUROFUNG)"/>
    <property type="match status" value="1"/>
</dbReference>
<dbReference type="InterPro" id="IPR012341">
    <property type="entry name" value="6hp_glycosidase-like_sf"/>
</dbReference>
<evidence type="ECO:0000259" key="3">
    <source>
        <dbReference type="Pfam" id="PF05592"/>
    </source>
</evidence>
<dbReference type="InterPro" id="IPR008928">
    <property type="entry name" value="6-hairpin_glycosidase_sf"/>
</dbReference>
<dbReference type="SUPFAM" id="SSF48208">
    <property type="entry name" value="Six-hairpin glycosidases"/>
    <property type="match status" value="1"/>
</dbReference>
<dbReference type="InterPro" id="IPR035396">
    <property type="entry name" value="Bac_rhamnosid6H"/>
</dbReference>
<organism evidence="6 7">
    <name type="scientific">Prorocentrum cordatum</name>
    <dbReference type="NCBI Taxonomy" id="2364126"/>
    <lineage>
        <taxon>Eukaryota</taxon>
        <taxon>Sar</taxon>
        <taxon>Alveolata</taxon>
        <taxon>Dinophyceae</taxon>
        <taxon>Prorocentrales</taxon>
        <taxon>Prorocentraceae</taxon>
        <taxon>Prorocentrum</taxon>
    </lineage>
</organism>
<dbReference type="InterPro" id="IPR013737">
    <property type="entry name" value="Bac_rhamnosid_N"/>
</dbReference>
<evidence type="ECO:0000313" key="7">
    <source>
        <dbReference type="Proteomes" id="UP001189429"/>
    </source>
</evidence>
<feature type="domain" description="Bacterial alpha-L-rhamnosidase N-terminal" evidence="4">
    <location>
        <begin position="87"/>
        <end position="222"/>
    </location>
</feature>
<dbReference type="Gene3D" id="2.60.120.260">
    <property type="entry name" value="Galactose-binding domain-like"/>
    <property type="match status" value="2"/>
</dbReference>
<evidence type="ECO:0000256" key="2">
    <source>
        <dbReference type="ARBA" id="ARBA00012652"/>
    </source>
</evidence>
<feature type="domain" description="Alpha-L-rhamnosidase concanavalin-like" evidence="3">
    <location>
        <begin position="260"/>
        <end position="362"/>
    </location>
</feature>
<keyword evidence="7" id="KW-1185">Reference proteome</keyword>
<evidence type="ECO:0000259" key="5">
    <source>
        <dbReference type="Pfam" id="PF17389"/>
    </source>
</evidence>
<dbReference type="Pfam" id="PF08531">
    <property type="entry name" value="Bac_rhamnosid_N"/>
    <property type="match status" value="1"/>
</dbReference>
<accession>A0ABN9VK68</accession>
<name>A0ABN9VK68_9DINO</name>
<proteinExistence type="predicted"/>
<comment type="catalytic activity">
    <reaction evidence="1">
        <text>Hydrolysis of terminal non-reducing alpha-L-rhamnose residues in alpha-L-rhamnosides.</text>
        <dbReference type="EC" id="3.2.1.40"/>
    </reaction>
</comment>